<dbReference type="STRING" id="376489.A5892_05045"/>
<evidence type="ECO:0000313" key="4">
    <source>
        <dbReference type="EMBL" id="ANF56914.1"/>
    </source>
</evidence>
<dbReference type="KEGG" id="haa:A5892_05045"/>
<evidence type="ECO:0000256" key="1">
    <source>
        <dbReference type="ARBA" id="ARBA00004953"/>
    </source>
</evidence>
<evidence type="ECO:0000256" key="3">
    <source>
        <dbReference type="ARBA" id="ARBA00023002"/>
    </source>
</evidence>
<proteinExistence type="predicted"/>
<organism evidence="4 5">
    <name type="scientific">Halotalea alkalilenta</name>
    <dbReference type="NCBI Taxonomy" id="376489"/>
    <lineage>
        <taxon>Bacteria</taxon>
        <taxon>Pseudomonadati</taxon>
        <taxon>Pseudomonadota</taxon>
        <taxon>Gammaproteobacteria</taxon>
        <taxon>Oceanospirillales</taxon>
        <taxon>Halomonadaceae</taxon>
        <taxon>Halotalea</taxon>
    </lineage>
</organism>
<dbReference type="PANTHER" id="PTHR36925">
    <property type="entry name" value="COBALT-PRECORRIN-6A REDUCTASE"/>
    <property type="match status" value="1"/>
</dbReference>
<dbReference type="RefSeq" id="WP_064121880.1">
    <property type="nucleotide sequence ID" value="NZ_CP015243.1"/>
</dbReference>
<gene>
    <name evidence="4" type="ORF">A5892_05045</name>
</gene>
<dbReference type="InterPro" id="IPR003723">
    <property type="entry name" value="Precorrin-6x_reduct"/>
</dbReference>
<reference evidence="4 5" key="1">
    <citation type="submission" date="2016-04" db="EMBL/GenBank/DDBJ databases">
        <title>Complete Genome Sequence of Halotalea alkalilenta IHB B 13600.</title>
        <authorList>
            <person name="Swarnkar M.K."/>
            <person name="Sharma A."/>
            <person name="Kaushal K."/>
            <person name="Soni R."/>
            <person name="Rana S."/>
            <person name="Singh A.K."/>
            <person name="Gulati A."/>
        </authorList>
    </citation>
    <scope>NUCLEOTIDE SEQUENCE [LARGE SCALE GENOMIC DNA]</scope>
    <source>
        <strain evidence="4 5">IHB B 13600</strain>
    </source>
</reference>
<dbReference type="Proteomes" id="UP000077875">
    <property type="component" value="Chromosome"/>
</dbReference>
<comment type="pathway">
    <text evidence="1">Cofactor biosynthesis; adenosylcobalamin biosynthesis.</text>
</comment>
<dbReference type="PROSITE" id="PS51014">
    <property type="entry name" value="COBK_CBIJ"/>
    <property type="match status" value="1"/>
</dbReference>
<dbReference type="GO" id="GO:0016994">
    <property type="term" value="F:precorrin-6A reductase activity"/>
    <property type="evidence" value="ECO:0007669"/>
    <property type="project" value="InterPro"/>
</dbReference>
<evidence type="ECO:0000256" key="2">
    <source>
        <dbReference type="ARBA" id="ARBA00022573"/>
    </source>
</evidence>
<sequence>MYRHAPSRVLILGGTFDARALAARLADHPGLEIVLSLAGRTKHPAPQPVPVRTGGFGGVEGLAEYLIEQGIDAMVVATHPFAARIASNAAEAATKAGVPTLRLLRPGWTPSQEDRWRHCASVEDAPALLGERPRRVMLTIGRQQLAAFERAPHHHYLVRSVDPLDPPPALPRFESLLARGPFNHDQERALFEREGVEVLVTKNSGAGAVSAKLLAARTLGIEVVMIERPVTLPLTTVANIDAVLGWVVRQRDLLAS</sequence>
<dbReference type="AlphaFoldDB" id="A0A172YCG9"/>
<dbReference type="NCBIfam" id="NF005968">
    <property type="entry name" value="PRK08057.1-2"/>
    <property type="match status" value="1"/>
</dbReference>
<dbReference type="UniPathway" id="UPA00148"/>
<keyword evidence="3" id="KW-0560">Oxidoreductase</keyword>
<accession>A0A172YCG9</accession>
<dbReference type="GO" id="GO:0009236">
    <property type="term" value="P:cobalamin biosynthetic process"/>
    <property type="evidence" value="ECO:0007669"/>
    <property type="project" value="UniProtKB-UniPathway"/>
</dbReference>
<evidence type="ECO:0000313" key="5">
    <source>
        <dbReference type="Proteomes" id="UP000077875"/>
    </source>
</evidence>
<dbReference type="Pfam" id="PF02571">
    <property type="entry name" value="CbiJ"/>
    <property type="match status" value="1"/>
</dbReference>
<name>A0A172YCG9_9GAMM</name>
<protein>
    <submittedName>
        <fullName evidence="4">Cobalt-precorrin-6A reductase</fullName>
    </submittedName>
</protein>
<dbReference type="PANTHER" id="PTHR36925:SF1">
    <property type="entry name" value="COBALT-PRECORRIN-6A REDUCTASE"/>
    <property type="match status" value="1"/>
</dbReference>
<keyword evidence="5" id="KW-1185">Reference proteome</keyword>
<keyword evidence="2" id="KW-0169">Cobalamin biosynthesis</keyword>
<dbReference type="EMBL" id="CP015243">
    <property type="protein sequence ID" value="ANF56914.1"/>
    <property type="molecule type" value="Genomic_DNA"/>
</dbReference>
<dbReference type="NCBIfam" id="TIGR00715">
    <property type="entry name" value="precor6x_red"/>
    <property type="match status" value="1"/>
</dbReference>